<dbReference type="EMBL" id="LNZH02000139">
    <property type="protein sequence ID" value="OCB90226.1"/>
    <property type="molecule type" value="Genomic_DNA"/>
</dbReference>
<dbReference type="OrthoDB" id="6274823at2759"/>
<dbReference type="SMART" id="SM00320">
    <property type="entry name" value="WD40"/>
    <property type="match status" value="6"/>
</dbReference>
<dbReference type="InterPro" id="IPR015943">
    <property type="entry name" value="WD40/YVTN_repeat-like_dom_sf"/>
</dbReference>
<dbReference type="GO" id="GO:0019888">
    <property type="term" value="F:protein phosphatase regulator activity"/>
    <property type="evidence" value="ECO:0007669"/>
    <property type="project" value="InterPro"/>
</dbReference>
<dbReference type="SUPFAM" id="SSF50978">
    <property type="entry name" value="WD40 repeat-like"/>
    <property type="match status" value="1"/>
</dbReference>
<dbReference type="GO" id="GO:0000159">
    <property type="term" value="C:protein phosphatase type 2A complex"/>
    <property type="evidence" value="ECO:0007669"/>
    <property type="project" value="UniProtKB-UniRule"/>
</dbReference>
<dbReference type="PRINTS" id="PR00600">
    <property type="entry name" value="PP2APR55"/>
</dbReference>
<evidence type="ECO:0000256" key="1">
    <source>
        <dbReference type="ARBA" id="ARBA00008259"/>
    </source>
</evidence>
<dbReference type="Proteomes" id="UP000757232">
    <property type="component" value="Unassembled WGS sequence"/>
</dbReference>
<keyword evidence="6" id="KW-1185">Reference proteome</keyword>
<dbReference type="PANTHER" id="PTHR11871">
    <property type="entry name" value="PROTEIN PHOSPHATASE PP2A REGULATORY SUBUNIT B"/>
    <property type="match status" value="1"/>
</dbReference>
<dbReference type="Gene3D" id="2.130.10.10">
    <property type="entry name" value="YVTN repeat-like/Quinoprotein amine dehydrogenase"/>
    <property type="match status" value="2"/>
</dbReference>
<dbReference type="InterPro" id="IPR036322">
    <property type="entry name" value="WD40_repeat_dom_sf"/>
</dbReference>
<dbReference type="PIRSF" id="PIRSF037309">
    <property type="entry name" value="PP2A_PR55"/>
    <property type="match status" value="1"/>
</dbReference>
<evidence type="ECO:0000313" key="5">
    <source>
        <dbReference type="EMBL" id="OCB90226.1"/>
    </source>
</evidence>
<sequence>MMDSDASGSGGWRFAQCFGDKGEVEDITEADIISTVEFDSTGNYLATGDKGGRVVLFERNEAKKGCEYKFYTEFQSHEPEFDYLKSLEIEEKINKIKWCKRQNSAHFLLSTNGRPFPTIFRGPAKLRTDKTIKLWKVFERSLKVVAESNHHDGQRQIAPPLNPGALRLPRMVAQDNIVTAVPRKVYSNAHAYHINSISINSDGETYISADDLRINLWNLNISDQSFNIVDIKPVNMEELTEVITAAEFHPTQCNLFMYSSSKGTIKLADMRESALCDRHVKLFEEEEDPSTRSFFSEIISSISDVKFSRDGRYILSRDYLSLKIWDVNMESRPLKTIQIHDHLRGKLCDLYENDCIFDKFECMFSGDGSHVMTGSYHNYFRIFDVESPNDSTNDIVLQADKSAFKAKKMGVHGLNKGVPQKNGVRPGGLKEQMNLETLDFNKKILHGSWHPRENTIAIAATNNLFLYSAA</sequence>
<evidence type="ECO:0000256" key="4">
    <source>
        <dbReference type="RuleBase" id="RU331113"/>
    </source>
</evidence>
<comment type="caution">
    <text evidence="5">The sequence shown here is derived from an EMBL/GenBank/DDBJ whole genome shotgun (WGS) entry which is preliminary data.</text>
</comment>
<evidence type="ECO:0000313" key="6">
    <source>
        <dbReference type="Proteomes" id="UP000757232"/>
    </source>
</evidence>
<dbReference type="InterPro" id="IPR001680">
    <property type="entry name" value="WD40_rpt"/>
</dbReference>
<comment type="similarity">
    <text evidence="1 4">Belongs to the phosphatase 2A regulatory subunit B family.</text>
</comment>
<name>A0A9Q5NAU2_SANBA</name>
<keyword evidence="2 4" id="KW-0853">WD repeat</keyword>
<dbReference type="PROSITE" id="PS01024">
    <property type="entry name" value="PR55_1"/>
    <property type="match status" value="1"/>
</dbReference>
<organism evidence="5 6">
    <name type="scientific">Sanghuangporus baumii</name>
    <name type="common">Phellinus baumii</name>
    <dbReference type="NCBI Taxonomy" id="108892"/>
    <lineage>
        <taxon>Eukaryota</taxon>
        <taxon>Fungi</taxon>
        <taxon>Dikarya</taxon>
        <taxon>Basidiomycota</taxon>
        <taxon>Agaricomycotina</taxon>
        <taxon>Agaricomycetes</taxon>
        <taxon>Hymenochaetales</taxon>
        <taxon>Hymenochaetaceae</taxon>
        <taxon>Sanghuangporus</taxon>
    </lineage>
</organism>
<evidence type="ECO:0000256" key="2">
    <source>
        <dbReference type="ARBA" id="ARBA00022574"/>
    </source>
</evidence>
<keyword evidence="3 4" id="KW-0677">Repeat</keyword>
<dbReference type="AlphaFoldDB" id="A0A9Q5NAU2"/>
<gene>
    <name evidence="5" type="ORF">A7U60_g2598</name>
</gene>
<proteinExistence type="inferred from homology"/>
<accession>A0A9Q5NAU2</accession>
<dbReference type="PROSITE" id="PS01025">
    <property type="entry name" value="PR55_2"/>
    <property type="match status" value="1"/>
</dbReference>
<evidence type="ECO:0000256" key="3">
    <source>
        <dbReference type="ARBA" id="ARBA00022737"/>
    </source>
</evidence>
<dbReference type="InterPro" id="IPR018067">
    <property type="entry name" value="PP2A_PR55_CS"/>
</dbReference>
<dbReference type="Pfam" id="PF00400">
    <property type="entry name" value="WD40"/>
    <property type="match status" value="1"/>
</dbReference>
<protein>
    <recommendedName>
        <fullName evidence="4">Protein phosphatase PP2A regulatory subunit B</fullName>
    </recommendedName>
</protein>
<dbReference type="InterPro" id="IPR000009">
    <property type="entry name" value="PP2A_PR55"/>
</dbReference>
<reference evidence="5" key="1">
    <citation type="submission" date="2016-06" db="EMBL/GenBank/DDBJ databases">
        <title>Draft Genome sequence of the fungus Inonotus baumii.</title>
        <authorList>
            <person name="Zhu H."/>
            <person name="Lin W."/>
        </authorList>
    </citation>
    <scope>NUCLEOTIDE SEQUENCE</scope>
    <source>
        <strain evidence="5">821</strain>
    </source>
</reference>